<reference evidence="13 14" key="1">
    <citation type="journal article" date="2016" name="Nat. Commun.">
        <title>Extremotolerant tardigrade genome and improved radiotolerance of human cultured cells by tardigrade-unique protein.</title>
        <authorList>
            <person name="Hashimoto T."/>
            <person name="Horikawa D.D."/>
            <person name="Saito Y."/>
            <person name="Kuwahara H."/>
            <person name="Kozuka-Hata H."/>
            <person name="Shin-I T."/>
            <person name="Minakuchi Y."/>
            <person name="Ohishi K."/>
            <person name="Motoyama A."/>
            <person name="Aizu T."/>
            <person name="Enomoto A."/>
            <person name="Kondo K."/>
            <person name="Tanaka S."/>
            <person name="Hara Y."/>
            <person name="Koshikawa S."/>
            <person name="Sagara H."/>
            <person name="Miura T."/>
            <person name="Yokobori S."/>
            <person name="Miyagawa K."/>
            <person name="Suzuki Y."/>
            <person name="Kubo T."/>
            <person name="Oyama M."/>
            <person name="Kohara Y."/>
            <person name="Fujiyama A."/>
            <person name="Arakawa K."/>
            <person name="Katayama T."/>
            <person name="Toyoda A."/>
            <person name="Kunieda T."/>
        </authorList>
    </citation>
    <scope>NUCLEOTIDE SEQUENCE [LARGE SCALE GENOMIC DNA]</scope>
    <source>
        <strain evidence="13 14">YOKOZUNA-1</strain>
    </source>
</reference>
<dbReference type="Pfam" id="PF04389">
    <property type="entry name" value="Peptidase_M28"/>
    <property type="match status" value="1"/>
</dbReference>
<evidence type="ECO:0000256" key="6">
    <source>
        <dbReference type="ARBA" id="ARBA00022525"/>
    </source>
</evidence>
<dbReference type="SUPFAM" id="SSF53187">
    <property type="entry name" value="Zn-dependent exopeptidases"/>
    <property type="match status" value="1"/>
</dbReference>
<evidence type="ECO:0000256" key="4">
    <source>
        <dbReference type="ARBA" id="ARBA00012012"/>
    </source>
</evidence>
<keyword evidence="7" id="KW-0808">Transferase</keyword>
<dbReference type="PANTHER" id="PTHR12283:SF6">
    <property type="entry name" value="GLUTAMINYL-PEPTIDE CYCLOTRANSFERASE-RELATED"/>
    <property type="match status" value="1"/>
</dbReference>
<evidence type="ECO:0000256" key="9">
    <source>
        <dbReference type="ARBA" id="ARBA00022833"/>
    </source>
</evidence>
<dbReference type="CDD" id="cd03880">
    <property type="entry name" value="M28_QC_like"/>
    <property type="match status" value="1"/>
</dbReference>
<dbReference type="AlphaFoldDB" id="A0A1D1VDX0"/>
<organism evidence="13 14">
    <name type="scientific">Ramazzottius varieornatus</name>
    <name type="common">Water bear</name>
    <name type="synonym">Tardigrade</name>
    <dbReference type="NCBI Taxonomy" id="947166"/>
    <lineage>
        <taxon>Eukaryota</taxon>
        <taxon>Metazoa</taxon>
        <taxon>Ecdysozoa</taxon>
        <taxon>Tardigrada</taxon>
        <taxon>Eutardigrada</taxon>
        <taxon>Parachela</taxon>
        <taxon>Hypsibioidea</taxon>
        <taxon>Ramazzottiidae</taxon>
        <taxon>Ramazzottius</taxon>
    </lineage>
</organism>
<evidence type="ECO:0000256" key="3">
    <source>
        <dbReference type="ARBA" id="ARBA00006014"/>
    </source>
</evidence>
<protein>
    <recommendedName>
        <fullName evidence="5">Glutaminyl-peptide cyclotransferase</fullName>
        <ecNumber evidence="4">2.3.2.5</ecNumber>
    </recommendedName>
</protein>
<evidence type="ECO:0000256" key="7">
    <source>
        <dbReference type="ARBA" id="ARBA00022679"/>
    </source>
</evidence>
<sequence>MQSIRVALLRERHRILNYNTCRRTNVSRTHQTPLLHHHDHILLSYATSQKEQPYPEMLETTIEVGPSNKRALGSQVPAWVSAQSRLQIAPLPDDQLRTLSGLSDKEQFLRLLQPILIPRVSGTPGNTKVQKFLINTLRGFGYTVETDSFDDSPPAPHARRTFTNIIATLDPKAPRRLLLACHFDSKFDNRGLFIGATDSAVPCAMLLDLARVLRGRVDSRSTKQDITLQLIFFDGEEAFGDWSAVDSIYGSRHLASRLAQTRNSFAPGVSTMSQLNSMDVLVLLDLIGTIDTKFQSLFPATAPLYSRLTDNEDRLQSLGQIKQWGKDGVYFGRDAMPVGSFIDDDHKPFMERGVKILHLISVPFPSVWHQLSDNADNLHYQTIDDLNKILRVFVCEYLSCRF</sequence>
<comment type="caution">
    <text evidence="13">The sequence shown here is derived from an EMBL/GenBank/DDBJ whole genome shotgun (WGS) entry which is preliminary data.</text>
</comment>
<keyword evidence="11" id="KW-0012">Acyltransferase</keyword>
<evidence type="ECO:0000256" key="11">
    <source>
        <dbReference type="ARBA" id="ARBA00023315"/>
    </source>
</evidence>
<dbReference type="InterPro" id="IPR040234">
    <property type="entry name" value="QC/QCL"/>
</dbReference>
<comment type="catalytic activity">
    <reaction evidence="1">
        <text>N-terminal L-glutaminyl-[peptide] = N-terminal 5-oxo-L-prolyl-[peptide] + NH4(+)</text>
        <dbReference type="Rhea" id="RHEA:23652"/>
        <dbReference type="Rhea" id="RHEA-COMP:11736"/>
        <dbReference type="Rhea" id="RHEA-COMP:11846"/>
        <dbReference type="ChEBI" id="CHEBI:28938"/>
        <dbReference type="ChEBI" id="CHEBI:64722"/>
        <dbReference type="ChEBI" id="CHEBI:87215"/>
        <dbReference type="EC" id="2.3.2.5"/>
    </reaction>
</comment>
<evidence type="ECO:0000313" key="13">
    <source>
        <dbReference type="EMBL" id="GAU96708.1"/>
    </source>
</evidence>
<dbReference type="InterPro" id="IPR037457">
    <property type="entry name" value="M28_QC"/>
</dbReference>
<evidence type="ECO:0000313" key="14">
    <source>
        <dbReference type="Proteomes" id="UP000186922"/>
    </source>
</evidence>
<evidence type="ECO:0000256" key="1">
    <source>
        <dbReference type="ARBA" id="ARBA00000001"/>
    </source>
</evidence>
<gene>
    <name evidence="13" type="primary">RvY_08115</name>
    <name evidence="13" type="synonym">RvY_08115.1</name>
    <name evidence="13" type="ORF">RvY_08115-1</name>
</gene>
<dbReference type="STRING" id="947166.A0A1D1VDX0"/>
<evidence type="ECO:0000256" key="10">
    <source>
        <dbReference type="ARBA" id="ARBA00023157"/>
    </source>
</evidence>
<comment type="similarity">
    <text evidence="3">Belongs to the glutaminyl-peptide cyclotransferase family.</text>
</comment>
<comment type="subcellular location">
    <subcellularLocation>
        <location evidence="2">Secreted</location>
    </subcellularLocation>
</comment>
<dbReference type="InterPro" id="IPR007484">
    <property type="entry name" value="Peptidase_M28"/>
</dbReference>
<feature type="domain" description="Peptidase M28" evidence="12">
    <location>
        <begin position="164"/>
        <end position="393"/>
    </location>
</feature>
<dbReference type="Gene3D" id="3.40.630.10">
    <property type="entry name" value="Zn peptidases"/>
    <property type="match status" value="1"/>
</dbReference>
<keyword evidence="6" id="KW-0964">Secreted</keyword>
<dbReference type="FunFam" id="3.40.630.10:FF:000029">
    <property type="entry name" value="Glutaminyl-peptide cyclotransferase"/>
    <property type="match status" value="1"/>
</dbReference>
<proteinExistence type="inferred from homology"/>
<name>A0A1D1VDX0_RAMVA</name>
<dbReference type="Proteomes" id="UP000186922">
    <property type="component" value="Unassembled WGS sequence"/>
</dbReference>
<accession>A0A1D1VDX0</accession>
<dbReference type="GO" id="GO:0008270">
    <property type="term" value="F:zinc ion binding"/>
    <property type="evidence" value="ECO:0007669"/>
    <property type="project" value="TreeGrafter"/>
</dbReference>
<evidence type="ECO:0000256" key="2">
    <source>
        <dbReference type="ARBA" id="ARBA00004613"/>
    </source>
</evidence>
<keyword evidence="8" id="KW-0479">Metal-binding</keyword>
<keyword evidence="10" id="KW-1015">Disulfide bond</keyword>
<evidence type="ECO:0000259" key="12">
    <source>
        <dbReference type="Pfam" id="PF04389"/>
    </source>
</evidence>
<evidence type="ECO:0000256" key="5">
    <source>
        <dbReference type="ARBA" id="ARBA00016861"/>
    </source>
</evidence>
<dbReference type="GO" id="GO:0005576">
    <property type="term" value="C:extracellular region"/>
    <property type="evidence" value="ECO:0007669"/>
    <property type="project" value="UniProtKB-SubCell"/>
</dbReference>
<dbReference type="EC" id="2.3.2.5" evidence="4"/>
<dbReference type="PANTHER" id="PTHR12283">
    <property type="entry name" value="GLUTAMINYL-PEPTIDE CYCLOTRANSFERASE"/>
    <property type="match status" value="1"/>
</dbReference>
<dbReference type="EMBL" id="BDGG01000003">
    <property type="protein sequence ID" value="GAU96708.1"/>
    <property type="molecule type" value="Genomic_DNA"/>
</dbReference>
<keyword evidence="14" id="KW-1185">Reference proteome</keyword>
<dbReference type="GO" id="GO:0016603">
    <property type="term" value="F:glutaminyl-peptide cyclotransferase activity"/>
    <property type="evidence" value="ECO:0007669"/>
    <property type="project" value="UniProtKB-EC"/>
</dbReference>
<dbReference type="OrthoDB" id="3907302at2759"/>
<keyword evidence="9" id="KW-0862">Zinc</keyword>
<evidence type="ECO:0000256" key="8">
    <source>
        <dbReference type="ARBA" id="ARBA00022723"/>
    </source>
</evidence>